<dbReference type="CDD" id="cd17323">
    <property type="entry name" value="MFS_Tpo1_MDR_like"/>
    <property type="match status" value="1"/>
</dbReference>
<feature type="transmembrane region" description="Helical" evidence="6">
    <location>
        <begin position="116"/>
        <end position="139"/>
    </location>
</feature>
<feature type="transmembrane region" description="Helical" evidence="6">
    <location>
        <begin position="496"/>
        <end position="518"/>
    </location>
</feature>
<evidence type="ECO:0000256" key="6">
    <source>
        <dbReference type="SAM" id="Phobius"/>
    </source>
</evidence>
<comment type="caution">
    <text evidence="8">The sequence shown here is derived from an EMBL/GenBank/DDBJ whole genome shotgun (WGS) entry which is preliminary data.</text>
</comment>
<evidence type="ECO:0000259" key="7">
    <source>
        <dbReference type="PROSITE" id="PS50850"/>
    </source>
</evidence>
<dbReference type="SUPFAM" id="SSF103473">
    <property type="entry name" value="MFS general substrate transporter"/>
    <property type="match status" value="1"/>
</dbReference>
<evidence type="ECO:0000256" key="1">
    <source>
        <dbReference type="ARBA" id="ARBA00004141"/>
    </source>
</evidence>
<protein>
    <submittedName>
        <fullName evidence="8">Polyamine transporter 3</fullName>
    </submittedName>
</protein>
<reference evidence="8" key="1">
    <citation type="journal article" date="2020" name="Phytopathology">
        <title>Genome Sequence Resources of Colletotrichum truncatum, C. plurivorum, C. musicola, and C. sojae: Four Species Pathogenic to Soybean (Glycine max).</title>
        <authorList>
            <person name="Rogerio F."/>
            <person name="Boufleur T.R."/>
            <person name="Ciampi-Guillardi M."/>
            <person name="Sukno S.A."/>
            <person name="Thon M.R."/>
            <person name="Massola Junior N.S."/>
            <person name="Baroncelli R."/>
        </authorList>
    </citation>
    <scope>NUCLEOTIDE SEQUENCE</scope>
    <source>
        <strain evidence="8">LFN0074</strain>
    </source>
</reference>
<dbReference type="Gene3D" id="1.20.1250.20">
    <property type="entry name" value="MFS general substrate transporter like domains"/>
    <property type="match status" value="1"/>
</dbReference>
<evidence type="ECO:0000256" key="4">
    <source>
        <dbReference type="ARBA" id="ARBA00022989"/>
    </source>
</evidence>
<comment type="subcellular location">
    <subcellularLocation>
        <location evidence="1">Membrane</location>
        <topology evidence="1">Multi-pass membrane protein</topology>
    </subcellularLocation>
</comment>
<dbReference type="GO" id="GO:0016020">
    <property type="term" value="C:membrane"/>
    <property type="evidence" value="ECO:0007669"/>
    <property type="project" value="UniProtKB-SubCell"/>
</dbReference>
<dbReference type="InterPro" id="IPR020846">
    <property type="entry name" value="MFS_dom"/>
</dbReference>
<feature type="transmembrane region" description="Helical" evidence="6">
    <location>
        <begin position="146"/>
        <end position="167"/>
    </location>
</feature>
<feature type="transmembrane region" description="Helical" evidence="6">
    <location>
        <begin position="173"/>
        <end position="195"/>
    </location>
</feature>
<feature type="transmembrane region" description="Helical" evidence="6">
    <location>
        <begin position="410"/>
        <end position="431"/>
    </location>
</feature>
<dbReference type="OrthoDB" id="5296287at2759"/>
<feature type="transmembrane region" description="Helical" evidence="6">
    <location>
        <begin position="207"/>
        <end position="229"/>
    </location>
</feature>
<sequence>MYDKPSIVLISNFNKTPIADVPITEKTVRATTAGGETSVSMDTGRLSEVDNMAPNVEVNREDFEVVDWEGPDDPENPMNWPESRKWVNLALIPLGSSMFAPGVAKILVEFNNNSSLVATFVVSIYFLGFAFGPLVIAPLSEIYGRVYVYHVGNFAFTIFSIGAALSVNMEMLMAFRFIMGVVGSVPTTIGVGSIVDVMSLEKRGRAISMWALGPLLGPCIGPVAGGYLIERVGWSQGGVFSILALLIMRETYAPVLMERKTQRLRKITGNDALRSKLDTHGGNKIRMAIVRPLKFLFATPLLTTIAVYVGILYGIMYLLITTFSFVYAGQYNFGEGTTGLSFLPAGVGTMIGVLSFGHLQDYLVHRAKKNMQPGDKYKPEVKLKPWVMIPTGLTLPMGLFIYGWTTYYKVHWIVPMIGVVIFSTGLTGTTASSTLITQNQGCQLTVVQMCVQNYQMDSYPRYAASGSAAVMLLRSLIGALLPLGGLKMYGALGLGWGNSLLAFMCLILVPIPVLLYFYGRRLRQRFDPVL</sequence>
<organism evidence="8 9">
    <name type="scientific">Colletotrichum musicola</name>
    <dbReference type="NCBI Taxonomy" id="2175873"/>
    <lineage>
        <taxon>Eukaryota</taxon>
        <taxon>Fungi</taxon>
        <taxon>Dikarya</taxon>
        <taxon>Ascomycota</taxon>
        <taxon>Pezizomycotina</taxon>
        <taxon>Sordariomycetes</taxon>
        <taxon>Hypocreomycetidae</taxon>
        <taxon>Glomerellales</taxon>
        <taxon>Glomerellaceae</taxon>
        <taxon>Colletotrichum</taxon>
        <taxon>Colletotrichum orchidearum species complex</taxon>
    </lineage>
</organism>
<proteinExistence type="inferred from homology"/>
<evidence type="ECO:0000256" key="2">
    <source>
        <dbReference type="ARBA" id="ARBA00008335"/>
    </source>
</evidence>
<keyword evidence="9" id="KW-1185">Reference proteome</keyword>
<evidence type="ECO:0000313" key="9">
    <source>
        <dbReference type="Proteomes" id="UP000639643"/>
    </source>
</evidence>
<feature type="transmembrane region" description="Helical" evidence="6">
    <location>
        <begin position="462"/>
        <end position="484"/>
    </location>
</feature>
<feature type="domain" description="Major facilitator superfamily (MFS) profile" evidence="7">
    <location>
        <begin position="81"/>
        <end position="530"/>
    </location>
</feature>
<keyword evidence="5 6" id="KW-0472">Membrane</keyword>
<dbReference type="InterPro" id="IPR036259">
    <property type="entry name" value="MFS_trans_sf"/>
</dbReference>
<keyword evidence="3 6" id="KW-0812">Transmembrane</keyword>
<feature type="transmembrane region" description="Helical" evidence="6">
    <location>
        <begin position="340"/>
        <end position="364"/>
    </location>
</feature>
<evidence type="ECO:0000256" key="3">
    <source>
        <dbReference type="ARBA" id="ARBA00022692"/>
    </source>
</evidence>
<keyword evidence="4 6" id="KW-1133">Transmembrane helix</keyword>
<feature type="transmembrane region" description="Helical" evidence="6">
    <location>
        <begin position="295"/>
        <end position="320"/>
    </location>
</feature>
<dbReference type="Pfam" id="PF07690">
    <property type="entry name" value="MFS_1"/>
    <property type="match status" value="1"/>
</dbReference>
<evidence type="ECO:0000313" key="8">
    <source>
        <dbReference type="EMBL" id="KAF6815013.1"/>
    </source>
</evidence>
<dbReference type="EMBL" id="WIGM01000712">
    <property type="protein sequence ID" value="KAF6815013.1"/>
    <property type="molecule type" value="Genomic_DNA"/>
</dbReference>
<dbReference type="GO" id="GO:0022857">
    <property type="term" value="F:transmembrane transporter activity"/>
    <property type="evidence" value="ECO:0007669"/>
    <property type="project" value="InterPro"/>
</dbReference>
<gene>
    <name evidence="8" type="ORF">CMUS01_12520</name>
</gene>
<feature type="transmembrane region" description="Helical" evidence="6">
    <location>
        <begin position="235"/>
        <end position="257"/>
    </location>
</feature>
<accession>A0A8H6N0G3</accession>
<feature type="transmembrane region" description="Helical" evidence="6">
    <location>
        <begin position="385"/>
        <end position="404"/>
    </location>
</feature>
<dbReference type="PANTHER" id="PTHR23502">
    <property type="entry name" value="MAJOR FACILITATOR SUPERFAMILY"/>
    <property type="match status" value="1"/>
</dbReference>
<feature type="transmembrane region" description="Helical" evidence="6">
    <location>
        <begin position="86"/>
        <end position="104"/>
    </location>
</feature>
<evidence type="ECO:0000256" key="5">
    <source>
        <dbReference type="ARBA" id="ARBA00023136"/>
    </source>
</evidence>
<comment type="similarity">
    <text evidence="2">Belongs to the major facilitator superfamily.</text>
</comment>
<dbReference type="PROSITE" id="PS50850">
    <property type="entry name" value="MFS"/>
    <property type="match status" value="1"/>
</dbReference>
<name>A0A8H6N0G3_9PEZI</name>
<dbReference type="Proteomes" id="UP000639643">
    <property type="component" value="Unassembled WGS sequence"/>
</dbReference>
<dbReference type="PANTHER" id="PTHR23502:SF68">
    <property type="entry name" value="MULTIDRUG TRANSPORTER, PUTATIVE (AFU_ORTHOLOGUE AFUA_3G01120)-RELATED"/>
    <property type="match status" value="1"/>
</dbReference>
<dbReference type="InterPro" id="IPR011701">
    <property type="entry name" value="MFS"/>
</dbReference>
<dbReference type="AlphaFoldDB" id="A0A8H6N0G3"/>